<dbReference type="EMBL" id="BPQB01000002">
    <property type="protein sequence ID" value="GJE85251.1"/>
    <property type="molecule type" value="Genomic_DNA"/>
</dbReference>
<name>A0A9P3FZ32_9APHY</name>
<evidence type="ECO:0000313" key="6">
    <source>
        <dbReference type="EMBL" id="GJE85251.1"/>
    </source>
</evidence>
<dbReference type="Proteomes" id="UP000703269">
    <property type="component" value="Unassembled WGS sequence"/>
</dbReference>
<sequence>MLLDDASSTLLVEQCRALARHSQTQEAWFASQYTDAIKIGSQLTLHELHHHWAWYARTDTFKDDHKLRLKQKLLRYLKKHQKYYRGYVNTFPARATGPMWANAGVVMNEAYHRYWETGTMYTREHDIRNATHVNPLFAYSNGQQTFAMNDLTAPLATFLMADAFCSLHPSNSSTWPKPALESLHAVARSQFHTWCLCFRSCIQAKKVVLRHIYSDPLALGLTLQEYAHSGRASIACRVKPWRAAFLVLDGDGFSTGSDAPAPVSFDVIDTTNTSDTQGILNVLVACVPLLKHAAWAVLYTETRDVYGDEPVTESLVQLCGDLGTMSLLLDIAPTSYLSEFRTEANMGELVSRQLIHNVKGYVERLTWRRPSRLETCDRNLGVETEHMEDFLYKVCLKMFQREAVSPPDESEGSERERSRAHYCRRSFALLIRYLVSRVATNWPTVVMHVVERMTDSYDLMIAKCSIFDYVCQLYQVGVHSALHYKLGSIMQLDTAPLGRLRGWSQAPPVVWLAFSVPRTTFKVLDEEDAPHNPPISVGVGSEIGGESYHFPSFEPFFGTLSVEGHAERARAFITEDTHGRRGDSPIIVTFCMPTHLLARPEPLQMSVRLLVLKTPETTKFYVKYGNVGRFFELSTADPSVHVLAHPPTLRKDVNVAPLINPAIPRAVPGQDTVLLGFDSKRDKVVAMTSRADFKDPEMKAALADKKATPIDYEQTSYCAIRLKLGSQYQSDMSFPYPIDGTKIRIRLSRRESWVEVIAPPSPLGKSLNELSKDRFPMIADGNERAPWNIHRLSLGRLPQLSTKNPSMLQWVTRHVDFAFSETENEIRGDPREAKDTLTMVKSTISSIFQHFVGTKDTPGRSAVALARQDGSLAFMLLITGLRLDAAAHTVVLDAFVPRAATDTLRRLLEALRPKAARVTLSDDEVRAWSQLLPALAERCREWRHAPECTYLADEGAGEWMLCGCGEGRDADALKRKKDWAPFAPHATRVALGQLFAVSYLERMCTTVVKNMRPMLSEHGVPLSDLRLLLEEGGRDGKDHWDTYCALCLGWLPPGTRKICKRCKAQVYCSRECQQMDWANHKEACGEASNHNLSDS</sequence>
<dbReference type="PANTHER" id="PTHR10237">
    <property type="entry name" value="DEFORMED EPIDERMAL AUTOREGULATORY FACTOR 1 HOMOLOG SUPPRESSIN"/>
    <property type="match status" value="1"/>
</dbReference>
<reference evidence="6 7" key="1">
    <citation type="submission" date="2021-08" db="EMBL/GenBank/DDBJ databases">
        <title>Draft Genome Sequence of Phanerochaete sordida strain YK-624.</title>
        <authorList>
            <person name="Mori T."/>
            <person name="Dohra H."/>
            <person name="Suzuki T."/>
            <person name="Kawagishi H."/>
            <person name="Hirai H."/>
        </authorList>
    </citation>
    <scope>NUCLEOTIDE SEQUENCE [LARGE SCALE GENOMIC DNA]</scope>
    <source>
        <strain evidence="6 7">YK-624</strain>
    </source>
</reference>
<dbReference type="InterPro" id="IPR024119">
    <property type="entry name" value="TF_DEAF-1"/>
</dbReference>
<feature type="domain" description="MYND-type" evidence="5">
    <location>
        <begin position="1044"/>
        <end position="1084"/>
    </location>
</feature>
<evidence type="ECO:0000256" key="2">
    <source>
        <dbReference type="ARBA" id="ARBA00022771"/>
    </source>
</evidence>
<evidence type="ECO:0000259" key="5">
    <source>
        <dbReference type="PROSITE" id="PS50865"/>
    </source>
</evidence>
<evidence type="ECO:0000256" key="3">
    <source>
        <dbReference type="ARBA" id="ARBA00022833"/>
    </source>
</evidence>
<accession>A0A9P3FZ32</accession>
<dbReference type="AlphaFoldDB" id="A0A9P3FZ32"/>
<dbReference type="GO" id="GO:0005634">
    <property type="term" value="C:nucleus"/>
    <property type="evidence" value="ECO:0007669"/>
    <property type="project" value="TreeGrafter"/>
</dbReference>
<gene>
    <name evidence="6" type="ORF">PsYK624_013290</name>
</gene>
<organism evidence="6 7">
    <name type="scientific">Phanerochaete sordida</name>
    <dbReference type="NCBI Taxonomy" id="48140"/>
    <lineage>
        <taxon>Eukaryota</taxon>
        <taxon>Fungi</taxon>
        <taxon>Dikarya</taxon>
        <taxon>Basidiomycota</taxon>
        <taxon>Agaricomycotina</taxon>
        <taxon>Agaricomycetes</taxon>
        <taxon>Polyporales</taxon>
        <taxon>Phanerochaetaceae</taxon>
        <taxon>Phanerochaete</taxon>
    </lineage>
</organism>
<keyword evidence="7" id="KW-1185">Reference proteome</keyword>
<comment type="caution">
    <text evidence="6">The sequence shown here is derived from an EMBL/GenBank/DDBJ whole genome shotgun (WGS) entry which is preliminary data.</text>
</comment>
<evidence type="ECO:0000313" key="7">
    <source>
        <dbReference type="Proteomes" id="UP000703269"/>
    </source>
</evidence>
<keyword evidence="1" id="KW-0479">Metal-binding</keyword>
<dbReference type="SUPFAM" id="SSF144232">
    <property type="entry name" value="HIT/MYND zinc finger-like"/>
    <property type="match status" value="1"/>
</dbReference>
<dbReference type="Pfam" id="PF01753">
    <property type="entry name" value="zf-MYND"/>
    <property type="match status" value="1"/>
</dbReference>
<dbReference type="OrthoDB" id="432970at2759"/>
<dbReference type="InterPro" id="IPR002893">
    <property type="entry name" value="Znf_MYND"/>
</dbReference>
<dbReference type="Gene3D" id="6.10.140.2220">
    <property type="match status" value="1"/>
</dbReference>
<evidence type="ECO:0000256" key="4">
    <source>
        <dbReference type="PROSITE-ProRule" id="PRU00134"/>
    </source>
</evidence>
<keyword evidence="3" id="KW-0862">Zinc</keyword>
<proteinExistence type="predicted"/>
<dbReference type="GO" id="GO:0008270">
    <property type="term" value="F:zinc ion binding"/>
    <property type="evidence" value="ECO:0007669"/>
    <property type="project" value="UniProtKB-KW"/>
</dbReference>
<dbReference type="PROSITE" id="PS50865">
    <property type="entry name" value="ZF_MYND_2"/>
    <property type="match status" value="1"/>
</dbReference>
<keyword evidence="2 4" id="KW-0863">Zinc-finger</keyword>
<dbReference type="PANTHER" id="PTHR10237:SF14">
    <property type="entry name" value="MYND-TYPE DOMAIN-CONTAINING PROTEIN"/>
    <property type="match status" value="1"/>
</dbReference>
<dbReference type="GO" id="GO:0000981">
    <property type="term" value="F:DNA-binding transcription factor activity, RNA polymerase II-specific"/>
    <property type="evidence" value="ECO:0007669"/>
    <property type="project" value="TreeGrafter"/>
</dbReference>
<evidence type="ECO:0000256" key="1">
    <source>
        <dbReference type="ARBA" id="ARBA00022723"/>
    </source>
</evidence>
<protein>
    <submittedName>
        <fullName evidence="6">Zinc finger MYND domain-containing protein</fullName>
    </submittedName>
</protein>